<reference evidence="2" key="1">
    <citation type="journal article" date="2019" name="Int. J. Syst. Evol. Microbiol.">
        <title>The Global Catalogue of Microorganisms (GCM) 10K type strain sequencing project: providing services to taxonomists for standard genome sequencing and annotation.</title>
        <authorList>
            <consortium name="The Broad Institute Genomics Platform"/>
            <consortium name="The Broad Institute Genome Sequencing Center for Infectious Disease"/>
            <person name="Wu L."/>
            <person name="Ma J."/>
        </authorList>
    </citation>
    <scope>NUCLEOTIDE SEQUENCE [LARGE SCALE GENOMIC DNA]</scope>
    <source>
        <strain evidence="2">JCM 17338</strain>
    </source>
</reference>
<dbReference type="Proteomes" id="UP001501081">
    <property type="component" value="Unassembled WGS sequence"/>
</dbReference>
<dbReference type="RefSeq" id="WP_344768696.1">
    <property type="nucleotide sequence ID" value="NZ_BAABAK010000016.1"/>
</dbReference>
<gene>
    <name evidence="1" type="ORF">GCM10022246_32340</name>
</gene>
<evidence type="ECO:0008006" key="3">
    <source>
        <dbReference type="Google" id="ProtNLM"/>
    </source>
</evidence>
<dbReference type="InterPro" id="IPR026455">
    <property type="entry name" value="GRASP_w_spasm"/>
</dbReference>
<proteinExistence type="predicted"/>
<evidence type="ECO:0000313" key="1">
    <source>
        <dbReference type="EMBL" id="GAA3977577.1"/>
    </source>
</evidence>
<dbReference type="NCBIfam" id="TIGR04192">
    <property type="entry name" value="GRASP_w_spasm"/>
    <property type="match status" value="1"/>
</dbReference>
<dbReference type="EMBL" id="BAABAK010000016">
    <property type="protein sequence ID" value="GAA3977577.1"/>
    <property type="molecule type" value="Genomic_DNA"/>
</dbReference>
<organism evidence="1 2">
    <name type="scientific">Pedobacter ginsengiterrae</name>
    <dbReference type="NCBI Taxonomy" id="871696"/>
    <lineage>
        <taxon>Bacteria</taxon>
        <taxon>Pseudomonadati</taxon>
        <taxon>Bacteroidota</taxon>
        <taxon>Sphingobacteriia</taxon>
        <taxon>Sphingobacteriales</taxon>
        <taxon>Sphingobacteriaceae</taxon>
        <taxon>Pedobacter</taxon>
    </lineage>
</organism>
<dbReference type="Gene3D" id="3.30.470.20">
    <property type="entry name" value="ATP-grasp fold, B domain"/>
    <property type="match status" value="1"/>
</dbReference>
<name>A0ABP7Q7I8_9SPHI</name>
<sequence>MILIFSINDDYSTSRVINWLIHLKKEFIRINENTNVKLISLTEHDFILNIDGKTLKSNEITKIWYRRGDLYLMNNFKSEHINNYLSSENTCLMEYMHYAFDKNNCLNNFKTSDINKLYLLDLCKRFNVLAPNFIVTSCKNVLMDFYNREKNIISKPLNAPFSTYDSDSSLHMAYTSEIVLEDIRSLPNEFVPTFFQKNIIKAYELRCFYLDGSFYAMAIFSQNNNKTKVDFRNYDNSKPNRITPYQFPKSYQRKIKKLLDAIGLNCASFDVVYSKEDQQYYFLDLNPIGQFGMVSTPCNYNLEKEIALTL</sequence>
<evidence type="ECO:0000313" key="2">
    <source>
        <dbReference type="Proteomes" id="UP001501081"/>
    </source>
</evidence>
<protein>
    <recommendedName>
        <fullName evidence="3">Grasp-with-spasm system ATP-grasp peptide maturase</fullName>
    </recommendedName>
</protein>
<comment type="caution">
    <text evidence="1">The sequence shown here is derived from an EMBL/GenBank/DDBJ whole genome shotgun (WGS) entry which is preliminary data.</text>
</comment>
<dbReference type="SUPFAM" id="SSF56059">
    <property type="entry name" value="Glutathione synthetase ATP-binding domain-like"/>
    <property type="match status" value="1"/>
</dbReference>
<keyword evidence="2" id="KW-1185">Reference proteome</keyword>
<accession>A0ABP7Q7I8</accession>